<sequence>MKSSVVSGQPSGIRDGYWEGDYKGMKKVDRSDLLVTSGPETFLVCGGGGGGRSRHRTPCTTLLASRRLVACKMHATKLPLPDEAPLVAEIVWVFMLFLSGIVAPRVAEGYWNVEFRDLVLDFCQPSEWRANLSANEFRLTAGKSCSDTEMKASHLWMYGRHVPRKIIFLASRTRSPLHFIPANTVSGG</sequence>
<comment type="caution">
    <text evidence="1">The sequence shown here is derived from an EMBL/GenBank/DDBJ whole genome shotgun (WGS) entry which is preliminary data.</text>
</comment>
<protein>
    <submittedName>
        <fullName evidence="1">Uncharacterized protein</fullName>
    </submittedName>
</protein>
<evidence type="ECO:0000313" key="1">
    <source>
        <dbReference type="EMBL" id="MPC29927.1"/>
    </source>
</evidence>
<accession>A0A5B7E999</accession>
<evidence type="ECO:0000313" key="2">
    <source>
        <dbReference type="Proteomes" id="UP000324222"/>
    </source>
</evidence>
<name>A0A5B7E999_PORTR</name>
<keyword evidence="2" id="KW-1185">Reference proteome</keyword>
<proteinExistence type="predicted"/>
<gene>
    <name evidence="1" type="ORF">E2C01_023180</name>
</gene>
<dbReference type="EMBL" id="VSRR010002161">
    <property type="protein sequence ID" value="MPC29927.1"/>
    <property type="molecule type" value="Genomic_DNA"/>
</dbReference>
<organism evidence="1 2">
    <name type="scientific">Portunus trituberculatus</name>
    <name type="common">Swimming crab</name>
    <name type="synonym">Neptunus trituberculatus</name>
    <dbReference type="NCBI Taxonomy" id="210409"/>
    <lineage>
        <taxon>Eukaryota</taxon>
        <taxon>Metazoa</taxon>
        <taxon>Ecdysozoa</taxon>
        <taxon>Arthropoda</taxon>
        <taxon>Crustacea</taxon>
        <taxon>Multicrustacea</taxon>
        <taxon>Malacostraca</taxon>
        <taxon>Eumalacostraca</taxon>
        <taxon>Eucarida</taxon>
        <taxon>Decapoda</taxon>
        <taxon>Pleocyemata</taxon>
        <taxon>Brachyura</taxon>
        <taxon>Eubrachyura</taxon>
        <taxon>Portunoidea</taxon>
        <taxon>Portunidae</taxon>
        <taxon>Portuninae</taxon>
        <taxon>Portunus</taxon>
    </lineage>
</organism>
<dbReference type="Proteomes" id="UP000324222">
    <property type="component" value="Unassembled WGS sequence"/>
</dbReference>
<reference evidence="1 2" key="1">
    <citation type="submission" date="2019-05" db="EMBL/GenBank/DDBJ databases">
        <title>Another draft genome of Portunus trituberculatus and its Hox gene families provides insights of decapod evolution.</title>
        <authorList>
            <person name="Jeong J.-H."/>
            <person name="Song I."/>
            <person name="Kim S."/>
            <person name="Choi T."/>
            <person name="Kim D."/>
            <person name="Ryu S."/>
            <person name="Kim W."/>
        </authorList>
    </citation>
    <scope>NUCLEOTIDE SEQUENCE [LARGE SCALE GENOMIC DNA]</scope>
    <source>
        <tissue evidence="1">Muscle</tissue>
    </source>
</reference>
<dbReference type="AlphaFoldDB" id="A0A5B7E999"/>